<dbReference type="PIRSF" id="PIRSF005902">
    <property type="entry name" value="DNase_TatD"/>
    <property type="match status" value="1"/>
</dbReference>
<dbReference type="InterPro" id="IPR032466">
    <property type="entry name" value="Metal_Hydrolase"/>
</dbReference>
<evidence type="ECO:0000256" key="2">
    <source>
        <dbReference type="ARBA" id="ARBA00022801"/>
    </source>
</evidence>
<dbReference type="GO" id="GO:0046872">
    <property type="term" value="F:metal ion binding"/>
    <property type="evidence" value="ECO:0007669"/>
    <property type="project" value="UniProtKB-KW"/>
</dbReference>
<sequence length="251" mass="28242">MTDTHAHLDFLEEAELEDAKAHFPELRAILTLGVDPTRWERTLALAQENVYAAVGLHPTSAHLLSPEVEEALRYYARHPRVRAVGESGLDYYWTPETKPAQLKALEFQATLAEELGLPLVLHVRSKDGQAEEDLAAWLLAHRPKRVVLHAFGGHPALEAAGLEVGAYFSFAGPLTYKKNQALREAAQRLPLDKLLVETDTPFLPPEPHRGKRNLPHYVRHTLNRLAEVRGVALEEMESITDQNAETCFRWT</sequence>
<feature type="binding site" evidence="3">
    <location>
        <position position="122"/>
    </location>
    <ligand>
        <name>a divalent metal cation</name>
        <dbReference type="ChEBI" id="CHEBI:60240"/>
        <label>2</label>
    </ligand>
</feature>
<dbReference type="PROSITE" id="PS01091">
    <property type="entry name" value="TATD_3"/>
    <property type="match status" value="1"/>
</dbReference>
<dbReference type="NCBIfam" id="TIGR00010">
    <property type="entry name" value="YchF/TatD family DNA exonuclease"/>
    <property type="match status" value="1"/>
</dbReference>
<gene>
    <name evidence="4" type="ORF">AN926_12585</name>
</gene>
<dbReference type="GO" id="GO:0005829">
    <property type="term" value="C:cytosol"/>
    <property type="evidence" value="ECO:0007669"/>
    <property type="project" value="TreeGrafter"/>
</dbReference>
<dbReference type="Gene3D" id="3.20.20.140">
    <property type="entry name" value="Metal-dependent hydrolases"/>
    <property type="match status" value="1"/>
</dbReference>
<name>A0A0N0ZMI5_THESC</name>
<dbReference type="CDD" id="cd01310">
    <property type="entry name" value="TatD_DNAse"/>
    <property type="match status" value="1"/>
</dbReference>
<proteinExistence type="predicted"/>
<evidence type="ECO:0000313" key="5">
    <source>
        <dbReference type="Proteomes" id="UP000053099"/>
    </source>
</evidence>
<evidence type="ECO:0000313" key="4">
    <source>
        <dbReference type="EMBL" id="KPD25354.1"/>
    </source>
</evidence>
<dbReference type="PANTHER" id="PTHR46124:SF2">
    <property type="entry name" value="D-AMINOACYL-TRNA DEACYLASE"/>
    <property type="match status" value="1"/>
</dbReference>
<dbReference type="SUPFAM" id="SSF51556">
    <property type="entry name" value="Metallo-dependent hydrolases"/>
    <property type="match status" value="1"/>
</dbReference>
<protein>
    <submittedName>
        <fullName evidence="4">Hydrolase TatD</fullName>
    </submittedName>
</protein>
<keyword evidence="1 3" id="KW-0479">Metal-binding</keyword>
<dbReference type="GO" id="GO:0016788">
    <property type="term" value="F:hydrolase activity, acting on ester bonds"/>
    <property type="evidence" value="ECO:0007669"/>
    <property type="project" value="InterPro"/>
</dbReference>
<dbReference type="Pfam" id="PF01026">
    <property type="entry name" value="TatD_DNase"/>
    <property type="match status" value="1"/>
</dbReference>
<dbReference type="FunFam" id="3.20.20.140:FF:000005">
    <property type="entry name" value="TatD family hydrolase"/>
    <property type="match status" value="1"/>
</dbReference>
<feature type="binding site" evidence="3">
    <location>
        <position position="5"/>
    </location>
    <ligand>
        <name>a divalent metal cation</name>
        <dbReference type="ChEBI" id="CHEBI:60240"/>
        <label>1</label>
    </ligand>
</feature>
<dbReference type="Proteomes" id="UP000053099">
    <property type="component" value="Unassembled WGS sequence"/>
</dbReference>
<feature type="binding site" evidence="3">
    <location>
        <position position="86"/>
    </location>
    <ligand>
        <name>a divalent metal cation</name>
        <dbReference type="ChEBI" id="CHEBI:60240"/>
        <label>1</label>
    </ligand>
</feature>
<reference evidence="4 5" key="1">
    <citation type="submission" date="2015-09" db="EMBL/GenBank/DDBJ databases">
        <title>Draft genome sequence of Thermus scotoductus strain K1 isolated from a geothermal spring in Nagorno-Karabakh, Armenia.</title>
        <authorList>
            <person name="Saghatelyan A."/>
            <person name="Poghosyan L."/>
            <person name="Panosyan H."/>
            <person name="Birkeland N.-K."/>
        </authorList>
    </citation>
    <scope>NUCLEOTIDE SEQUENCE [LARGE SCALE GENOMIC DNA]</scope>
    <source>
        <strain evidence="4 5">K1</strain>
    </source>
</reference>
<dbReference type="EMBL" id="LJJR01000054">
    <property type="protein sequence ID" value="KPD25354.1"/>
    <property type="molecule type" value="Genomic_DNA"/>
</dbReference>
<dbReference type="PANTHER" id="PTHR46124">
    <property type="entry name" value="D-AMINOACYL-TRNA DEACYLASE"/>
    <property type="match status" value="1"/>
</dbReference>
<dbReference type="AlphaFoldDB" id="A0A0N0ZMI5"/>
<comment type="caution">
    <text evidence="4">The sequence shown here is derived from an EMBL/GenBank/DDBJ whole genome shotgun (WGS) entry which is preliminary data.</text>
</comment>
<keyword evidence="2 4" id="KW-0378">Hydrolase</keyword>
<dbReference type="PATRIC" id="fig|37636.3.peg.2229"/>
<feature type="binding site" evidence="3">
    <location>
        <position position="7"/>
    </location>
    <ligand>
        <name>a divalent metal cation</name>
        <dbReference type="ChEBI" id="CHEBI:60240"/>
        <label>1</label>
    </ligand>
</feature>
<dbReference type="InterPro" id="IPR001130">
    <property type="entry name" value="TatD-like"/>
</dbReference>
<dbReference type="InterPro" id="IPR018228">
    <property type="entry name" value="DNase_TatD-rel_CS"/>
</dbReference>
<organism evidence="4 5">
    <name type="scientific">Thermus scotoductus</name>
    <dbReference type="NCBI Taxonomy" id="37636"/>
    <lineage>
        <taxon>Bacteria</taxon>
        <taxon>Thermotogati</taxon>
        <taxon>Deinococcota</taxon>
        <taxon>Deinococci</taxon>
        <taxon>Thermales</taxon>
        <taxon>Thermaceae</taxon>
        <taxon>Thermus</taxon>
    </lineage>
</organism>
<dbReference type="GO" id="GO:0004536">
    <property type="term" value="F:DNA nuclease activity"/>
    <property type="evidence" value="ECO:0007669"/>
    <property type="project" value="InterPro"/>
</dbReference>
<evidence type="ECO:0000256" key="3">
    <source>
        <dbReference type="PIRSR" id="PIRSR005902-1"/>
    </source>
</evidence>
<accession>A0A0N0ZMI5</accession>
<feature type="binding site" evidence="3">
    <location>
        <position position="199"/>
    </location>
    <ligand>
        <name>a divalent metal cation</name>
        <dbReference type="ChEBI" id="CHEBI:60240"/>
        <label>1</label>
    </ligand>
</feature>
<evidence type="ECO:0000256" key="1">
    <source>
        <dbReference type="ARBA" id="ARBA00022723"/>
    </source>
</evidence>
<feature type="binding site" evidence="3">
    <location>
        <position position="149"/>
    </location>
    <ligand>
        <name>a divalent metal cation</name>
        <dbReference type="ChEBI" id="CHEBI:60240"/>
        <label>2</label>
    </ligand>
</feature>
<dbReference type="InterPro" id="IPR015991">
    <property type="entry name" value="TatD/YcfH-like"/>
</dbReference>